<protein>
    <submittedName>
        <fullName evidence="2">YybH family protein</fullName>
    </submittedName>
</protein>
<reference evidence="3" key="1">
    <citation type="journal article" date="2019" name="Int. J. Syst. Evol. Microbiol.">
        <title>The Global Catalogue of Microorganisms (GCM) 10K type strain sequencing project: providing services to taxonomists for standard genome sequencing and annotation.</title>
        <authorList>
            <consortium name="The Broad Institute Genomics Platform"/>
            <consortium name="The Broad Institute Genome Sequencing Center for Infectious Disease"/>
            <person name="Wu L."/>
            <person name="Ma J."/>
        </authorList>
    </citation>
    <scope>NUCLEOTIDE SEQUENCE [LARGE SCALE GENOMIC DNA]</scope>
    <source>
        <strain evidence="3">KCTC 42805</strain>
    </source>
</reference>
<evidence type="ECO:0000313" key="2">
    <source>
        <dbReference type="EMBL" id="MFD2569653.1"/>
    </source>
</evidence>
<gene>
    <name evidence="2" type="ORF">ACFSUS_03355</name>
</gene>
<evidence type="ECO:0000259" key="1">
    <source>
        <dbReference type="Pfam" id="PF14534"/>
    </source>
</evidence>
<dbReference type="InterPro" id="IPR027843">
    <property type="entry name" value="DUF4440"/>
</dbReference>
<keyword evidence="3" id="KW-1185">Reference proteome</keyword>
<comment type="caution">
    <text evidence="2">The sequence shown here is derived from an EMBL/GenBank/DDBJ whole genome shotgun (WGS) entry which is preliminary data.</text>
</comment>
<dbReference type="Gene3D" id="3.10.450.50">
    <property type="match status" value="1"/>
</dbReference>
<dbReference type="Pfam" id="PF14534">
    <property type="entry name" value="DUF4440"/>
    <property type="match status" value="1"/>
</dbReference>
<name>A0ABW5M0J9_9BACT</name>
<accession>A0ABW5M0J9</accession>
<sequence>MIRLASFFVLFVLYSAIGFAKPKPVPDEIQIRRALDSTSAGWNRGNLQQYLGAYTPDAQEMGPNGPRGGVEVIENTMKKGFWKTGRPLQQLRYEHVNVRLLGKTNALVTGQFVLTGGGKEDRTGWFTTVWEKTRDGWRMIFDHS</sequence>
<evidence type="ECO:0000313" key="3">
    <source>
        <dbReference type="Proteomes" id="UP001597469"/>
    </source>
</evidence>
<feature type="domain" description="DUF4440" evidence="1">
    <location>
        <begin position="39"/>
        <end position="139"/>
    </location>
</feature>
<dbReference type="EMBL" id="JBHULN010000001">
    <property type="protein sequence ID" value="MFD2569653.1"/>
    <property type="molecule type" value="Genomic_DNA"/>
</dbReference>
<proteinExistence type="predicted"/>
<dbReference type="RefSeq" id="WP_381519040.1">
    <property type="nucleotide sequence ID" value="NZ_JBHULN010000001.1"/>
</dbReference>
<organism evidence="2 3">
    <name type="scientific">Spirosoma soli</name>
    <dbReference type="NCBI Taxonomy" id="1770529"/>
    <lineage>
        <taxon>Bacteria</taxon>
        <taxon>Pseudomonadati</taxon>
        <taxon>Bacteroidota</taxon>
        <taxon>Cytophagia</taxon>
        <taxon>Cytophagales</taxon>
        <taxon>Cytophagaceae</taxon>
        <taxon>Spirosoma</taxon>
    </lineage>
</organism>
<dbReference type="SUPFAM" id="SSF54427">
    <property type="entry name" value="NTF2-like"/>
    <property type="match status" value="1"/>
</dbReference>
<dbReference type="InterPro" id="IPR032710">
    <property type="entry name" value="NTF2-like_dom_sf"/>
</dbReference>
<dbReference type="Proteomes" id="UP001597469">
    <property type="component" value="Unassembled WGS sequence"/>
</dbReference>